<protein>
    <submittedName>
        <fullName evidence="1">Uncharacterized protein</fullName>
    </submittedName>
</protein>
<reference evidence="1" key="1">
    <citation type="submission" date="2021-08" db="EMBL/GenBank/DDBJ databases">
        <title>WGS assembly of Ceratopteris richardii.</title>
        <authorList>
            <person name="Marchant D.B."/>
            <person name="Chen G."/>
            <person name="Jenkins J."/>
            <person name="Shu S."/>
            <person name="Leebens-Mack J."/>
            <person name="Grimwood J."/>
            <person name="Schmutz J."/>
            <person name="Soltis P."/>
            <person name="Soltis D."/>
            <person name="Chen Z.-H."/>
        </authorList>
    </citation>
    <scope>NUCLEOTIDE SEQUENCE</scope>
    <source>
        <strain evidence="1">Whitten #5841</strain>
        <tissue evidence="1">Leaf</tissue>
    </source>
</reference>
<dbReference type="Proteomes" id="UP000825935">
    <property type="component" value="Chromosome 24"/>
</dbReference>
<comment type="caution">
    <text evidence="1">The sequence shown here is derived from an EMBL/GenBank/DDBJ whole genome shotgun (WGS) entry which is preliminary data.</text>
</comment>
<evidence type="ECO:0000313" key="2">
    <source>
        <dbReference type="Proteomes" id="UP000825935"/>
    </source>
</evidence>
<name>A0A8T2RYT4_CERRI</name>
<sequence>MEPSLAEGGLNSFVAQQQVTLWGSFLFSLWSCTTSRQEVNCREEESKINSGEIRFGRKGPLSCWTIQQRSRRQTSRLSLSGGHLPLSSSMFLSGFRCRGRGEAWAVHWGGERGGGCAAQLENENRECY</sequence>
<proteinExistence type="predicted"/>
<keyword evidence="2" id="KW-1185">Reference proteome</keyword>
<organism evidence="1 2">
    <name type="scientific">Ceratopteris richardii</name>
    <name type="common">Triangle waterfern</name>
    <dbReference type="NCBI Taxonomy" id="49495"/>
    <lineage>
        <taxon>Eukaryota</taxon>
        <taxon>Viridiplantae</taxon>
        <taxon>Streptophyta</taxon>
        <taxon>Embryophyta</taxon>
        <taxon>Tracheophyta</taxon>
        <taxon>Polypodiopsida</taxon>
        <taxon>Polypodiidae</taxon>
        <taxon>Polypodiales</taxon>
        <taxon>Pteridineae</taxon>
        <taxon>Pteridaceae</taxon>
        <taxon>Parkerioideae</taxon>
        <taxon>Ceratopteris</taxon>
    </lineage>
</organism>
<gene>
    <name evidence="1" type="ORF">KP509_24G071900</name>
</gene>
<dbReference type="EMBL" id="CM035429">
    <property type="protein sequence ID" value="KAH7300628.1"/>
    <property type="molecule type" value="Genomic_DNA"/>
</dbReference>
<dbReference type="AlphaFoldDB" id="A0A8T2RYT4"/>
<evidence type="ECO:0000313" key="1">
    <source>
        <dbReference type="EMBL" id="KAH7300628.1"/>
    </source>
</evidence>
<accession>A0A8T2RYT4</accession>